<dbReference type="OrthoDB" id="28870at2759"/>
<dbReference type="EMBL" id="DS548795">
    <property type="protein sequence ID" value="EDR27638.1"/>
    <property type="molecule type" value="Genomic_DNA"/>
</dbReference>
<keyword evidence="7" id="KW-0436">Ligase</keyword>
<dbReference type="Pfam" id="PF02891">
    <property type="entry name" value="zf-MIZ"/>
    <property type="match status" value="1"/>
</dbReference>
<dbReference type="GO" id="GO:0016874">
    <property type="term" value="F:ligase activity"/>
    <property type="evidence" value="ECO:0007669"/>
    <property type="project" value="UniProtKB-KW"/>
</dbReference>
<protein>
    <submittedName>
        <fullName evidence="7">Sumo ligase, putative</fullName>
    </submittedName>
</protein>
<accession>B0ECU6</accession>
<dbReference type="GO" id="GO:0008270">
    <property type="term" value="F:zinc ion binding"/>
    <property type="evidence" value="ECO:0007669"/>
    <property type="project" value="UniProtKB-KW"/>
</dbReference>
<feature type="region of interest" description="Disordered" evidence="5">
    <location>
        <begin position="301"/>
        <end position="333"/>
    </location>
</feature>
<gene>
    <name evidence="7" type="ORF">EDI_278090</name>
</gene>
<keyword evidence="2 4" id="KW-0863">Zinc-finger</keyword>
<evidence type="ECO:0000256" key="5">
    <source>
        <dbReference type="SAM" id="MobiDB-lite"/>
    </source>
</evidence>
<evidence type="ECO:0000256" key="1">
    <source>
        <dbReference type="ARBA" id="ARBA00022723"/>
    </source>
</evidence>
<dbReference type="KEGG" id="edi:EDI_278090"/>
<keyword evidence="1" id="KW-0479">Metal-binding</keyword>
<dbReference type="RefSeq" id="XP_001736121.1">
    <property type="nucleotide sequence ID" value="XM_001736069.1"/>
</dbReference>
<name>B0ECU6_ENTDS</name>
<dbReference type="PROSITE" id="PS51044">
    <property type="entry name" value="ZF_SP_RING"/>
    <property type="match status" value="1"/>
</dbReference>
<dbReference type="OMA" id="TICSHNE"/>
<proteinExistence type="predicted"/>
<keyword evidence="8" id="KW-1185">Reference proteome</keyword>
<dbReference type="InterPro" id="IPR004181">
    <property type="entry name" value="Znf_MIZ"/>
</dbReference>
<evidence type="ECO:0000256" key="4">
    <source>
        <dbReference type="PROSITE-ProRule" id="PRU00452"/>
    </source>
</evidence>
<dbReference type="VEuPathDB" id="AmoebaDB:EDI_278090"/>
<keyword evidence="3" id="KW-0862">Zinc</keyword>
<organism evidence="8">
    <name type="scientific">Entamoeba dispar (strain ATCC PRA-260 / SAW760)</name>
    <dbReference type="NCBI Taxonomy" id="370354"/>
    <lineage>
        <taxon>Eukaryota</taxon>
        <taxon>Amoebozoa</taxon>
        <taxon>Evosea</taxon>
        <taxon>Archamoebae</taxon>
        <taxon>Mastigamoebida</taxon>
        <taxon>Entamoebidae</taxon>
        <taxon>Entamoeba</taxon>
    </lineage>
</organism>
<evidence type="ECO:0000313" key="8">
    <source>
        <dbReference type="Proteomes" id="UP000008076"/>
    </source>
</evidence>
<dbReference type="eggNOG" id="KOG2169">
    <property type="taxonomic scope" value="Eukaryota"/>
</dbReference>
<evidence type="ECO:0000256" key="3">
    <source>
        <dbReference type="ARBA" id="ARBA00022833"/>
    </source>
</evidence>
<dbReference type="PANTHER" id="PTHR10782:SF4">
    <property type="entry name" value="TONALLI, ISOFORM E"/>
    <property type="match status" value="1"/>
</dbReference>
<evidence type="ECO:0000313" key="7">
    <source>
        <dbReference type="EMBL" id="EDR27638.1"/>
    </source>
</evidence>
<sequence length="542" mass="62623">MSLQGKIEIKTIQRIIAPTFYVRSIDLDESMVRRNGTKSTLSINVSFPPFVYSSYDIQTKRSLRFVQRFESVNKKNRMQLLIIDKDMKVIHPSNIRIRINNETISTICFGNIPKKGTAFIEGIDITDFLVMGKNIINVETLYDNTRVVLFEGLSLTINQTINKLLHEIPHGKFVPDVDLDDDVDDEIIEEQQVLSLRCPISFQTIEIPVRGKRCSHLRTFDMKAFIETAQKSGYYECPLCSESIQPSDLIIDQQMETILKEMKDKPNVEEVVVTQDGQVLPKIEENNDSGDDEEELRLLKKGKEKREKGSEPFGDKALQFKPNAPPPSKEIYYDTQRAPLPNPFIPEKSRYLNLPNERRNEFAQQSQISPYYLPPYNSTQSPCQEIPLAIHQHYLYSSPEYPQRIYNYQHPPNFYQPFTIPPDKQPLPYQLNTPFNYTSSSINPRYQQVRTYQFPQQISPQRQHIINEATKPHSIVSNNTYRNNFQKAIRIGSNTNVFRNYDQSQQHDNIITTTQNDDALPTVTYSSHLKTMGGSPDDPICL</sequence>
<feature type="domain" description="SP-RING-type" evidence="6">
    <location>
        <begin position="183"/>
        <end position="264"/>
    </location>
</feature>
<feature type="compositionally biased region" description="Basic and acidic residues" evidence="5">
    <location>
        <begin position="304"/>
        <end position="314"/>
    </location>
</feature>
<reference evidence="8" key="1">
    <citation type="submission" date="2007-12" db="EMBL/GenBank/DDBJ databases">
        <title>Annotation of Entamoeba dispar SAW760.</title>
        <authorList>
            <person name="Lorenzi H."/>
            <person name="Inman J."/>
            <person name="Schobel S."/>
            <person name="Amedeo P."/>
            <person name="Caler E."/>
        </authorList>
    </citation>
    <scope>NUCLEOTIDE SEQUENCE [LARGE SCALE GENOMIC DNA]</scope>
    <source>
        <strain evidence="8">ATCC PRA-260 / SAW760</strain>
    </source>
</reference>
<dbReference type="Proteomes" id="UP000008076">
    <property type="component" value="Unassembled WGS sequence"/>
</dbReference>
<dbReference type="GO" id="GO:0016925">
    <property type="term" value="P:protein sumoylation"/>
    <property type="evidence" value="ECO:0007669"/>
    <property type="project" value="TreeGrafter"/>
</dbReference>
<dbReference type="GeneID" id="5881102"/>
<dbReference type="InterPro" id="IPR013083">
    <property type="entry name" value="Znf_RING/FYVE/PHD"/>
</dbReference>
<dbReference type="Gene3D" id="3.30.40.10">
    <property type="entry name" value="Zinc/RING finger domain, C3HC4 (zinc finger)"/>
    <property type="match status" value="1"/>
</dbReference>
<dbReference type="CDD" id="cd16650">
    <property type="entry name" value="SP-RING_PIAS-like"/>
    <property type="match status" value="1"/>
</dbReference>
<dbReference type="AlphaFoldDB" id="B0ECU6"/>
<dbReference type="GO" id="GO:0000785">
    <property type="term" value="C:chromatin"/>
    <property type="evidence" value="ECO:0007669"/>
    <property type="project" value="TreeGrafter"/>
</dbReference>
<evidence type="ECO:0000259" key="6">
    <source>
        <dbReference type="PROSITE" id="PS51044"/>
    </source>
</evidence>
<dbReference type="GO" id="GO:0061665">
    <property type="term" value="F:SUMO ligase activity"/>
    <property type="evidence" value="ECO:0007669"/>
    <property type="project" value="TreeGrafter"/>
</dbReference>
<dbReference type="SUPFAM" id="SSF57850">
    <property type="entry name" value="RING/U-box"/>
    <property type="match status" value="1"/>
</dbReference>
<dbReference type="PANTHER" id="PTHR10782">
    <property type="entry name" value="ZINC FINGER MIZ DOMAIN-CONTAINING PROTEIN"/>
    <property type="match status" value="1"/>
</dbReference>
<evidence type="ECO:0000256" key="2">
    <source>
        <dbReference type="ARBA" id="ARBA00022771"/>
    </source>
</evidence>